<evidence type="ECO:0000313" key="2">
    <source>
        <dbReference type="EMBL" id="MEE2033295.1"/>
    </source>
</evidence>
<evidence type="ECO:0000256" key="1">
    <source>
        <dbReference type="SAM" id="MobiDB-lite"/>
    </source>
</evidence>
<feature type="region of interest" description="Disordered" evidence="1">
    <location>
        <begin position="29"/>
        <end position="48"/>
    </location>
</feature>
<dbReference type="EMBL" id="JAUZMZ010000076">
    <property type="protein sequence ID" value="MEE2033295.1"/>
    <property type="molecule type" value="Genomic_DNA"/>
</dbReference>
<accession>A0ABU7JTX8</accession>
<keyword evidence="3" id="KW-1185">Reference proteome</keyword>
<reference evidence="2 3" key="1">
    <citation type="submission" date="2023-08" db="EMBL/GenBank/DDBJ databases">
        <authorList>
            <person name="Girao M."/>
            <person name="Carvalho M.F."/>
        </authorList>
    </citation>
    <scope>NUCLEOTIDE SEQUENCE [LARGE SCALE GENOMIC DNA]</scope>
    <source>
        <strain evidence="2 3">CC-R104</strain>
    </source>
</reference>
<dbReference type="InterPro" id="IPR024520">
    <property type="entry name" value="DUF3558"/>
</dbReference>
<name>A0ABU7JTX8_9NOCA</name>
<comment type="caution">
    <text evidence="2">The sequence shown here is derived from an EMBL/GenBank/DDBJ whole genome shotgun (WGS) entry which is preliminary data.</text>
</comment>
<dbReference type="Pfam" id="PF12079">
    <property type="entry name" value="DUF3558"/>
    <property type="match status" value="1"/>
</dbReference>
<organism evidence="2 3">
    <name type="scientific">Rhodococcus chondri</name>
    <dbReference type="NCBI Taxonomy" id="3065941"/>
    <lineage>
        <taxon>Bacteria</taxon>
        <taxon>Bacillati</taxon>
        <taxon>Actinomycetota</taxon>
        <taxon>Actinomycetes</taxon>
        <taxon>Mycobacteriales</taxon>
        <taxon>Nocardiaceae</taxon>
        <taxon>Rhodococcus</taxon>
    </lineage>
</organism>
<dbReference type="RefSeq" id="WP_330152704.1">
    <property type="nucleotide sequence ID" value="NZ_JAUZMZ010000076.1"/>
</dbReference>
<sequence>MPVDRTGRISATVAVLGVVGVVVAGCGGSADESSGTPTSTTLQATEPGPFMGECGSVTDDEVASAFALGSFAAVTRNSVGCEWELFVGGPSVSFSWYRGSPIGRERAGSDLIGRPAADVEIGGHSGFMGSYQNELGQNSLCEIGVQFGGDFVHWSVTYADFSPPADACVVARDLAELNVERAQ</sequence>
<gene>
    <name evidence="2" type="ORF">Q8814_14410</name>
</gene>
<evidence type="ECO:0000313" key="3">
    <source>
        <dbReference type="Proteomes" id="UP001331936"/>
    </source>
</evidence>
<feature type="compositionally biased region" description="Polar residues" evidence="1">
    <location>
        <begin position="31"/>
        <end position="44"/>
    </location>
</feature>
<dbReference type="Proteomes" id="UP001331936">
    <property type="component" value="Unassembled WGS sequence"/>
</dbReference>
<proteinExistence type="predicted"/>
<dbReference type="PROSITE" id="PS51257">
    <property type="entry name" value="PROKAR_LIPOPROTEIN"/>
    <property type="match status" value="1"/>
</dbReference>
<protein>
    <submittedName>
        <fullName evidence="2">DUF3558 domain-containing protein</fullName>
    </submittedName>
</protein>